<accession>A0AAV7R734</accession>
<evidence type="ECO:0000256" key="1">
    <source>
        <dbReference type="SAM" id="MobiDB-lite"/>
    </source>
</evidence>
<proteinExistence type="predicted"/>
<feature type="region of interest" description="Disordered" evidence="1">
    <location>
        <begin position="1"/>
        <end position="79"/>
    </location>
</feature>
<keyword evidence="3" id="KW-1185">Reference proteome</keyword>
<reference evidence="2" key="1">
    <citation type="journal article" date="2022" name="bioRxiv">
        <title>Sequencing and chromosome-scale assembly of the giantPleurodeles waltlgenome.</title>
        <authorList>
            <person name="Brown T."/>
            <person name="Elewa A."/>
            <person name="Iarovenko S."/>
            <person name="Subramanian E."/>
            <person name="Araus A.J."/>
            <person name="Petzold A."/>
            <person name="Susuki M."/>
            <person name="Suzuki K.-i.T."/>
            <person name="Hayashi T."/>
            <person name="Toyoda A."/>
            <person name="Oliveira C."/>
            <person name="Osipova E."/>
            <person name="Leigh N.D."/>
            <person name="Simon A."/>
            <person name="Yun M.H."/>
        </authorList>
    </citation>
    <scope>NUCLEOTIDE SEQUENCE</scope>
    <source>
        <strain evidence="2">20211129_DDA</strain>
        <tissue evidence="2">Liver</tissue>
    </source>
</reference>
<sequence length="144" mass="16255">MGPSAGGFPRQEETERGREEREERLHLCEDAQLKGPEALERTDRPRSGHSVASPGTSCQQKPGEAQKRETRTVAGGTTQPEEKRWGIYVRVRLSWSWSTPELTNDKERTDREDADRGDTETAFRMSGTTLGFGAEESRCENEDR</sequence>
<feature type="compositionally biased region" description="Basic and acidic residues" evidence="1">
    <location>
        <begin position="135"/>
        <end position="144"/>
    </location>
</feature>
<evidence type="ECO:0000313" key="2">
    <source>
        <dbReference type="EMBL" id="KAJ1147953.1"/>
    </source>
</evidence>
<name>A0AAV7R734_PLEWA</name>
<gene>
    <name evidence="2" type="ORF">NDU88_000794</name>
</gene>
<feature type="region of interest" description="Disordered" evidence="1">
    <location>
        <begin position="99"/>
        <end position="144"/>
    </location>
</feature>
<dbReference type="EMBL" id="JANPWB010000009">
    <property type="protein sequence ID" value="KAJ1147953.1"/>
    <property type="molecule type" value="Genomic_DNA"/>
</dbReference>
<protein>
    <submittedName>
        <fullName evidence="2">Uncharacterized protein</fullName>
    </submittedName>
</protein>
<feature type="compositionally biased region" description="Basic and acidic residues" evidence="1">
    <location>
        <begin position="10"/>
        <end position="46"/>
    </location>
</feature>
<organism evidence="2 3">
    <name type="scientific">Pleurodeles waltl</name>
    <name type="common">Iberian ribbed newt</name>
    <dbReference type="NCBI Taxonomy" id="8319"/>
    <lineage>
        <taxon>Eukaryota</taxon>
        <taxon>Metazoa</taxon>
        <taxon>Chordata</taxon>
        <taxon>Craniata</taxon>
        <taxon>Vertebrata</taxon>
        <taxon>Euteleostomi</taxon>
        <taxon>Amphibia</taxon>
        <taxon>Batrachia</taxon>
        <taxon>Caudata</taxon>
        <taxon>Salamandroidea</taxon>
        <taxon>Salamandridae</taxon>
        <taxon>Pleurodelinae</taxon>
        <taxon>Pleurodeles</taxon>
    </lineage>
</organism>
<dbReference type="AlphaFoldDB" id="A0AAV7R734"/>
<evidence type="ECO:0000313" key="3">
    <source>
        <dbReference type="Proteomes" id="UP001066276"/>
    </source>
</evidence>
<feature type="compositionally biased region" description="Basic and acidic residues" evidence="1">
    <location>
        <begin position="103"/>
        <end position="121"/>
    </location>
</feature>
<dbReference type="Proteomes" id="UP001066276">
    <property type="component" value="Chromosome 5"/>
</dbReference>
<comment type="caution">
    <text evidence="2">The sequence shown here is derived from an EMBL/GenBank/DDBJ whole genome shotgun (WGS) entry which is preliminary data.</text>
</comment>